<dbReference type="SUPFAM" id="SSF55979">
    <property type="entry name" value="DNA clamp"/>
    <property type="match status" value="2"/>
</dbReference>
<dbReference type="PANTHER" id="PTHR11352:SF0">
    <property type="entry name" value="PROLIFERATING CELL NUCLEAR ANTIGEN"/>
    <property type="match status" value="1"/>
</dbReference>
<dbReference type="GO" id="GO:0006298">
    <property type="term" value="P:mismatch repair"/>
    <property type="evidence" value="ECO:0007669"/>
    <property type="project" value="TreeGrafter"/>
</dbReference>
<dbReference type="EMBL" id="MN739697">
    <property type="protein sequence ID" value="QHT21806.1"/>
    <property type="molecule type" value="Genomic_DNA"/>
</dbReference>
<dbReference type="GO" id="GO:0006275">
    <property type="term" value="P:regulation of DNA replication"/>
    <property type="evidence" value="ECO:0007669"/>
    <property type="project" value="InterPro"/>
</dbReference>
<organism evidence="2">
    <name type="scientific">viral metagenome</name>
    <dbReference type="NCBI Taxonomy" id="1070528"/>
    <lineage>
        <taxon>unclassified sequences</taxon>
        <taxon>metagenomes</taxon>
        <taxon>organismal metagenomes</taxon>
    </lineage>
</organism>
<dbReference type="Gene3D" id="3.70.10.10">
    <property type="match status" value="1"/>
</dbReference>
<dbReference type="GO" id="GO:0003677">
    <property type="term" value="F:DNA binding"/>
    <property type="evidence" value="ECO:0007669"/>
    <property type="project" value="InterPro"/>
</dbReference>
<dbReference type="InterPro" id="IPR022649">
    <property type="entry name" value="Pr_cel_nuc_antig_C"/>
</dbReference>
<dbReference type="GO" id="GO:0030337">
    <property type="term" value="F:DNA polymerase processivity factor activity"/>
    <property type="evidence" value="ECO:0007669"/>
    <property type="project" value="InterPro"/>
</dbReference>
<dbReference type="InterPro" id="IPR000730">
    <property type="entry name" value="Pr_cel_nuc_antig"/>
</dbReference>
<dbReference type="AlphaFoldDB" id="A0A6C0DY06"/>
<evidence type="ECO:0000259" key="1">
    <source>
        <dbReference type="Pfam" id="PF02747"/>
    </source>
</evidence>
<dbReference type="GO" id="GO:0043626">
    <property type="term" value="C:PCNA complex"/>
    <property type="evidence" value="ECO:0007669"/>
    <property type="project" value="TreeGrafter"/>
</dbReference>
<evidence type="ECO:0000313" key="2">
    <source>
        <dbReference type="EMBL" id="QHT21806.1"/>
    </source>
</evidence>
<dbReference type="GO" id="GO:0019985">
    <property type="term" value="P:translesion synthesis"/>
    <property type="evidence" value="ECO:0007669"/>
    <property type="project" value="TreeGrafter"/>
</dbReference>
<dbReference type="InterPro" id="IPR046938">
    <property type="entry name" value="DNA_clamp_sf"/>
</dbReference>
<feature type="domain" description="Proliferating cell nuclear antigen PCNA C-terminal" evidence="1">
    <location>
        <begin position="168"/>
        <end position="289"/>
    </location>
</feature>
<protein>
    <recommendedName>
        <fullName evidence="1">Proliferating cell nuclear antigen PCNA C-terminal domain-containing protein</fullName>
    </recommendedName>
</protein>
<proteinExistence type="predicted"/>
<reference evidence="2" key="1">
    <citation type="journal article" date="2020" name="Nature">
        <title>Giant virus diversity and host interactions through global metagenomics.</title>
        <authorList>
            <person name="Schulz F."/>
            <person name="Roux S."/>
            <person name="Paez-Espino D."/>
            <person name="Jungbluth S."/>
            <person name="Walsh D.A."/>
            <person name="Denef V.J."/>
            <person name="McMahon K.D."/>
            <person name="Konstantinidis K.T."/>
            <person name="Eloe-Fadrosh E.A."/>
            <person name="Kyrpides N.C."/>
            <person name="Woyke T."/>
        </authorList>
    </citation>
    <scope>NUCLEOTIDE SEQUENCE</scope>
    <source>
        <strain evidence="2">GVMAG-M-3300023179-103</strain>
    </source>
</reference>
<dbReference type="GO" id="GO:0006272">
    <property type="term" value="P:leading strand elongation"/>
    <property type="evidence" value="ECO:0007669"/>
    <property type="project" value="TreeGrafter"/>
</dbReference>
<sequence length="323" mass="37003">MNIFKAVTNEIQTMKTITEILMSSVSEANLDIIKNVDAGNTQVKKSADVDKKKDVIKPKKMDENTSKGQIRIFTKDANQVMITYIVLYGHAFKTFDLVPDKYSVGLNVDEFYKYIKNVDKEGELSMSILADNTHFINFKVENEERKSRVSSCQLRVLNVPNKKDKKIETEFTLGVIIDSKDFHKTCKDLQQYAQFVEITCDTTQLIITCAGDGSNHKREFKADGSKDAITIKHKKDKDTTEPVIIRLLFDLKYINMMYKCQDLCDDMVIYLKKDSVMFFKYGIKMDGEMYVGIAPSNKNKNMNYDASNESAYDTGAEDIKYKN</sequence>
<dbReference type="Pfam" id="PF02747">
    <property type="entry name" value="PCNA_C"/>
    <property type="match status" value="1"/>
</dbReference>
<name>A0A6C0DY06_9ZZZZ</name>
<accession>A0A6C0DY06</accession>
<dbReference type="PANTHER" id="PTHR11352">
    <property type="entry name" value="PROLIFERATING CELL NUCLEAR ANTIGEN"/>
    <property type="match status" value="1"/>
</dbReference>